<keyword evidence="2" id="KW-1185">Reference proteome</keyword>
<sequence length="195" mass="21510">MIIPHSDQNSARHHADSFFGGSSFEAADVPWVKVGGLYMSVCITGENSWGPIAKDLSGDSRKVWVFTGRHGEASGNPVGKDGTFMAKKVYDIEHLREDRKIVDGLQGAGFNVALLDLYEANDSRTTEKLKALIKEKLDGGDIVVLAWCFSLFAMNEYDKNLKNKGVVHTAIANMNYDASITSIITNKFAWVPKPW</sequence>
<organism evidence="1 2">
    <name type="scientific">Algicella marina</name>
    <dbReference type="NCBI Taxonomy" id="2683284"/>
    <lineage>
        <taxon>Bacteria</taxon>
        <taxon>Pseudomonadati</taxon>
        <taxon>Pseudomonadota</taxon>
        <taxon>Alphaproteobacteria</taxon>
        <taxon>Rhodobacterales</taxon>
        <taxon>Paracoccaceae</taxon>
        <taxon>Algicella</taxon>
    </lineage>
</organism>
<name>A0A6P1T1T7_9RHOB</name>
<dbReference type="Proteomes" id="UP000464495">
    <property type="component" value="Chromosome"/>
</dbReference>
<proteinExistence type="predicted"/>
<evidence type="ECO:0000313" key="2">
    <source>
        <dbReference type="Proteomes" id="UP000464495"/>
    </source>
</evidence>
<protein>
    <submittedName>
        <fullName evidence="1">Uncharacterized protein</fullName>
    </submittedName>
</protein>
<dbReference type="RefSeq" id="WP_161861061.1">
    <property type="nucleotide sequence ID" value="NZ_CP046620.1"/>
</dbReference>
<evidence type="ECO:0000313" key="1">
    <source>
        <dbReference type="EMBL" id="QHQ34492.1"/>
    </source>
</evidence>
<dbReference type="KEGG" id="amaq:GO499_04460"/>
<accession>A0A6P1T1T7</accession>
<dbReference type="AlphaFoldDB" id="A0A6P1T1T7"/>
<dbReference type="EMBL" id="CP046620">
    <property type="protein sequence ID" value="QHQ34492.1"/>
    <property type="molecule type" value="Genomic_DNA"/>
</dbReference>
<reference evidence="1 2" key="1">
    <citation type="submission" date="2019-12" db="EMBL/GenBank/DDBJ databases">
        <title>Complete genome sequence of Algicella marina strain 9Alg 56(T) isolated from the red alga Tichocarpus crinitus.</title>
        <authorList>
            <person name="Kim S.-G."/>
            <person name="Nedashkovskaya O.I."/>
        </authorList>
    </citation>
    <scope>NUCLEOTIDE SEQUENCE [LARGE SCALE GENOMIC DNA]</scope>
    <source>
        <strain evidence="1 2">9Alg 56</strain>
    </source>
</reference>
<gene>
    <name evidence="1" type="ORF">GO499_04460</name>
</gene>